<feature type="compositionally biased region" description="Polar residues" evidence="4">
    <location>
        <begin position="192"/>
        <end position="206"/>
    </location>
</feature>
<evidence type="ECO:0000313" key="5">
    <source>
        <dbReference type="EMBL" id="PHT57913.1"/>
    </source>
</evidence>
<feature type="compositionally biased region" description="Polar residues" evidence="4">
    <location>
        <begin position="151"/>
        <end position="175"/>
    </location>
</feature>
<organism evidence="5 6">
    <name type="scientific">Capsicum baccatum</name>
    <name type="common">Peruvian pepper</name>
    <dbReference type="NCBI Taxonomy" id="33114"/>
    <lineage>
        <taxon>Eukaryota</taxon>
        <taxon>Viridiplantae</taxon>
        <taxon>Streptophyta</taxon>
        <taxon>Embryophyta</taxon>
        <taxon>Tracheophyta</taxon>
        <taxon>Spermatophyta</taxon>
        <taxon>Magnoliopsida</taxon>
        <taxon>eudicotyledons</taxon>
        <taxon>Gunneridae</taxon>
        <taxon>Pentapetalae</taxon>
        <taxon>asterids</taxon>
        <taxon>lamiids</taxon>
        <taxon>Solanales</taxon>
        <taxon>Solanaceae</taxon>
        <taxon>Solanoideae</taxon>
        <taxon>Capsiceae</taxon>
        <taxon>Capsicum</taxon>
    </lineage>
</organism>
<dbReference type="Proteomes" id="UP000224567">
    <property type="component" value="Unassembled WGS sequence"/>
</dbReference>
<dbReference type="GO" id="GO:0004867">
    <property type="term" value="F:serine-type endopeptidase inhibitor activity"/>
    <property type="evidence" value="ECO:0007669"/>
    <property type="project" value="UniProtKB-KW"/>
</dbReference>
<protein>
    <submittedName>
        <fullName evidence="5">Uncharacterized protein</fullName>
    </submittedName>
</protein>
<accession>A0A2G2XK96</accession>
<dbReference type="OrthoDB" id="10013825at2759"/>
<feature type="region of interest" description="Disordered" evidence="4">
    <location>
        <begin position="120"/>
        <end position="176"/>
    </location>
</feature>
<dbReference type="GO" id="GO:0009611">
    <property type="term" value="P:response to wounding"/>
    <property type="evidence" value="ECO:0007669"/>
    <property type="project" value="InterPro"/>
</dbReference>
<comment type="similarity">
    <text evidence="1">Belongs to the protease inhibitor I13 (potato type I serine protease inhibitor) family.</text>
</comment>
<dbReference type="AlphaFoldDB" id="A0A2G2XK96"/>
<keyword evidence="3" id="KW-0722">Serine protease inhibitor</keyword>
<keyword evidence="2" id="KW-0646">Protease inhibitor</keyword>
<evidence type="ECO:0000256" key="2">
    <source>
        <dbReference type="ARBA" id="ARBA00022690"/>
    </source>
</evidence>
<reference evidence="5 6" key="1">
    <citation type="journal article" date="2017" name="Genome Biol.">
        <title>New reference genome sequences of hot pepper reveal the massive evolution of plant disease-resistance genes by retroduplication.</title>
        <authorList>
            <person name="Kim S."/>
            <person name="Park J."/>
            <person name="Yeom S.I."/>
            <person name="Kim Y.M."/>
            <person name="Seo E."/>
            <person name="Kim K.T."/>
            <person name="Kim M.S."/>
            <person name="Lee J.M."/>
            <person name="Cheong K."/>
            <person name="Shin H.S."/>
            <person name="Kim S.B."/>
            <person name="Han K."/>
            <person name="Lee J."/>
            <person name="Park M."/>
            <person name="Lee H.A."/>
            <person name="Lee H.Y."/>
            <person name="Lee Y."/>
            <person name="Oh S."/>
            <person name="Lee J.H."/>
            <person name="Choi E."/>
            <person name="Choi E."/>
            <person name="Lee S.E."/>
            <person name="Jeon J."/>
            <person name="Kim H."/>
            <person name="Choi G."/>
            <person name="Song H."/>
            <person name="Lee J."/>
            <person name="Lee S.C."/>
            <person name="Kwon J.K."/>
            <person name="Lee H.Y."/>
            <person name="Koo N."/>
            <person name="Hong Y."/>
            <person name="Kim R.W."/>
            <person name="Kang W.H."/>
            <person name="Huh J.H."/>
            <person name="Kang B.C."/>
            <person name="Yang T.J."/>
            <person name="Lee Y.H."/>
            <person name="Bennetzen J.L."/>
            <person name="Choi D."/>
        </authorList>
    </citation>
    <scope>NUCLEOTIDE SEQUENCE [LARGE SCALE GENOMIC DNA]</scope>
    <source>
        <strain evidence="6">cv. PBC81</strain>
    </source>
</reference>
<gene>
    <name evidence="5" type="ORF">CQW23_00276</name>
</gene>
<feature type="region of interest" description="Disordered" evidence="4">
    <location>
        <begin position="188"/>
        <end position="240"/>
    </location>
</feature>
<evidence type="ECO:0000256" key="4">
    <source>
        <dbReference type="SAM" id="MobiDB-lite"/>
    </source>
</evidence>
<sequence length="240" mass="26024">MVALKYPPCQLGCDCVGNACKLPGDPTPYEWPELIGVEIMKAKVTVETTNPNVTGVPLDSHRRCSSTDHMSTLINHEGDGEYDFVWQTVTFNKKKKPAISQPPSKDTLIVKVKTFDVDSGKFLNPNPSVTAQAKPSTSMTLGLSKIGPAQKQASSHKPTENGPPTTNESGPNPHQDQLRSVIMGQKLGPSNLRRNTLPFTEQQPKSTVGPIRPDLSTSSLPSINLIPTLNQTGSKRKENS</sequence>
<evidence type="ECO:0000256" key="1">
    <source>
        <dbReference type="ARBA" id="ARBA00008210"/>
    </source>
</evidence>
<feature type="compositionally biased region" description="Polar residues" evidence="4">
    <location>
        <begin position="215"/>
        <end position="233"/>
    </location>
</feature>
<dbReference type="EMBL" id="MLFT02000001">
    <property type="protein sequence ID" value="PHT57913.1"/>
    <property type="molecule type" value="Genomic_DNA"/>
</dbReference>
<reference evidence="6" key="2">
    <citation type="journal article" date="2017" name="J. Anim. Genet.">
        <title>Multiple reference genome sequences of hot pepper reveal the massive evolution of plant disease resistance genes by retroduplication.</title>
        <authorList>
            <person name="Kim S."/>
            <person name="Park J."/>
            <person name="Yeom S.-I."/>
            <person name="Kim Y.-M."/>
            <person name="Seo E."/>
            <person name="Kim K.-T."/>
            <person name="Kim M.-S."/>
            <person name="Lee J.M."/>
            <person name="Cheong K."/>
            <person name="Shin H.-S."/>
            <person name="Kim S.-B."/>
            <person name="Han K."/>
            <person name="Lee J."/>
            <person name="Park M."/>
            <person name="Lee H.-A."/>
            <person name="Lee H.-Y."/>
            <person name="Lee Y."/>
            <person name="Oh S."/>
            <person name="Lee J.H."/>
            <person name="Choi E."/>
            <person name="Choi E."/>
            <person name="Lee S.E."/>
            <person name="Jeon J."/>
            <person name="Kim H."/>
            <person name="Choi G."/>
            <person name="Song H."/>
            <person name="Lee J."/>
            <person name="Lee S.-C."/>
            <person name="Kwon J.-K."/>
            <person name="Lee H.-Y."/>
            <person name="Koo N."/>
            <person name="Hong Y."/>
            <person name="Kim R.W."/>
            <person name="Kang W.-H."/>
            <person name="Huh J.H."/>
            <person name="Kang B.-C."/>
            <person name="Yang T.-J."/>
            <person name="Lee Y.-H."/>
            <person name="Bennetzen J.L."/>
            <person name="Choi D."/>
        </authorList>
    </citation>
    <scope>NUCLEOTIDE SEQUENCE [LARGE SCALE GENOMIC DNA]</scope>
    <source>
        <strain evidence="6">cv. PBC81</strain>
    </source>
</reference>
<dbReference type="Gene3D" id="3.30.10.10">
    <property type="entry name" value="Trypsin Inhibitor V, subunit A"/>
    <property type="match status" value="1"/>
</dbReference>
<keyword evidence="6" id="KW-1185">Reference proteome</keyword>
<dbReference type="SUPFAM" id="SSF54654">
    <property type="entry name" value="CI-2 family of serine protease inhibitors"/>
    <property type="match status" value="1"/>
</dbReference>
<evidence type="ECO:0000256" key="3">
    <source>
        <dbReference type="ARBA" id="ARBA00022900"/>
    </source>
</evidence>
<feature type="compositionally biased region" description="Polar residues" evidence="4">
    <location>
        <begin position="125"/>
        <end position="141"/>
    </location>
</feature>
<dbReference type="Pfam" id="PF00280">
    <property type="entry name" value="potato_inhibit"/>
    <property type="match status" value="1"/>
</dbReference>
<dbReference type="InterPro" id="IPR000864">
    <property type="entry name" value="Prot_inh_pot1"/>
</dbReference>
<dbReference type="InterPro" id="IPR036354">
    <property type="entry name" value="Prot_inh_pot1_sf"/>
</dbReference>
<proteinExistence type="inferred from homology"/>
<name>A0A2G2XK96_CAPBA</name>
<comment type="caution">
    <text evidence="5">The sequence shown here is derived from an EMBL/GenBank/DDBJ whole genome shotgun (WGS) entry which is preliminary data.</text>
</comment>
<evidence type="ECO:0000313" key="6">
    <source>
        <dbReference type="Proteomes" id="UP000224567"/>
    </source>
</evidence>
<dbReference type="STRING" id="33114.A0A2G2XK96"/>